<reference evidence="7" key="5">
    <citation type="journal article" date="2021" name="G3 (Bethesda)">
        <title>Aegilops tauschii genome assembly Aet v5.0 features greater sequence contiguity and improved annotation.</title>
        <authorList>
            <person name="Wang L."/>
            <person name="Zhu T."/>
            <person name="Rodriguez J.C."/>
            <person name="Deal K.R."/>
            <person name="Dubcovsky J."/>
            <person name="McGuire P.E."/>
            <person name="Lux T."/>
            <person name="Spannagl M."/>
            <person name="Mayer K.F.X."/>
            <person name="Baldrich P."/>
            <person name="Meyers B.C."/>
            <person name="Huo N."/>
            <person name="Gu Y.Q."/>
            <person name="Zhou H."/>
            <person name="Devos K.M."/>
            <person name="Bennetzen J.L."/>
            <person name="Unver T."/>
            <person name="Budak H."/>
            <person name="Gulick P.J."/>
            <person name="Galiba G."/>
            <person name="Kalapos B."/>
            <person name="Nelson D.R."/>
            <person name="Li P."/>
            <person name="You F.M."/>
            <person name="Luo M.C."/>
            <person name="Dvorak J."/>
        </authorList>
    </citation>
    <scope>NUCLEOTIDE SEQUENCE [LARGE SCALE GENOMIC DNA]</scope>
    <source>
        <strain evidence="7">cv. AL8/78</strain>
    </source>
</reference>
<dbReference type="GO" id="GO:0000243">
    <property type="term" value="C:commitment complex"/>
    <property type="evidence" value="ECO:0007669"/>
    <property type="project" value="TreeGrafter"/>
</dbReference>
<dbReference type="EnsemblPlants" id="AET6Gv20075800.18">
    <property type="protein sequence ID" value="AET6Gv20075800.18"/>
    <property type="gene ID" value="AET6Gv20075800"/>
</dbReference>
<dbReference type="GO" id="GO:0000395">
    <property type="term" value="P:mRNA 5'-splice site recognition"/>
    <property type="evidence" value="ECO:0007669"/>
    <property type="project" value="TreeGrafter"/>
</dbReference>
<protein>
    <recommendedName>
        <fullName evidence="9">Suppressor of forked domain-containing protein</fullName>
    </recommendedName>
</protein>
<evidence type="ECO:0000256" key="2">
    <source>
        <dbReference type="ARBA" id="ARBA00022664"/>
    </source>
</evidence>
<dbReference type="Gene3D" id="1.25.40.10">
    <property type="entry name" value="Tetratricopeptide repeat domain"/>
    <property type="match status" value="1"/>
</dbReference>
<dbReference type="Pfam" id="PF23241">
    <property type="entry name" value="HAT_PRP39_C"/>
    <property type="match status" value="1"/>
</dbReference>
<reference evidence="7" key="3">
    <citation type="journal article" date="2017" name="Nature">
        <title>Genome sequence of the progenitor of the wheat D genome Aegilops tauschii.</title>
        <authorList>
            <person name="Luo M.C."/>
            <person name="Gu Y.Q."/>
            <person name="Puiu D."/>
            <person name="Wang H."/>
            <person name="Twardziok S.O."/>
            <person name="Deal K.R."/>
            <person name="Huo N."/>
            <person name="Zhu T."/>
            <person name="Wang L."/>
            <person name="Wang Y."/>
            <person name="McGuire P.E."/>
            <person name="Liu S."/>
            <person name="Long H."/>
            <person name="Ramasamy R.K."/>
            <person name="Rodriguez J.C."/>
            <person name="Van S.L."/>
            <person name="Yuan L."/>
            <person name="Wang Z."/>
            <person name="Xia Z."/>
            <person name="Xiao L."/>
            <person name="Anderson O.D."/>
            <person name="Ouyang S."/>
            <person name="Liang Y."/>
            <person name="Zimin A.V."/>
            <person name="Pertea G."/>
            <person name="Qi P."/>
            <person name="Bennetzen J.L."/>
            <person name="Dai X."/>
            <person name="Dawson M.W."/>
            <person name="Muller H.G."/>
            <person name="Kugler K."/>
            <person name="Rivarola-Duarte L."/>
            <person name="Spannagl M."/>
            <person name="Mayer K.F.X."/>
            <person name="Lu F.H."/>
            <person name="Bevan M.W."/>
            <person name="Leroy P."/>
            <person name="Li P."/>
            <person name="You F.M."/>
            <person name="Sun Q."/>
            <person name="Liu Z."/>
            <person name="Lyons E."/>
            <person name="Wicker T."/>
            <person name="Salzberg S.L."/>
            <person name="Devos K.M."/>
            <person name="Dvorak J."/>
        </authorList>
    </citation>
    <scope>NUCLEOTIDE SEQUENCE [LARGE SCALE GENOMIC DNA]</scope>
    <source>
        <strain evidence="7">cv. AL8/78</strain>
    </source>
</reference>
<evidence type="ECO:0000256" key="5">
    <source>
        <dbReference type="ARBA" id="ARBA00023242"/>
    </source>
</evidence>
<dbReference type="InterPro" id="IPR059164">
    <property type="entry name" value="HAT_PRP39_C"/>
</dbReference>
<evidence type="ECO:0000256" key="1">
    <source>
        <dbReference type="ARBA" id="ARBA00004123"/>
    </source>
</evidence>
<dbReference type="AlphaFoldDB" id="A0A453MTZ9"/>
<feature type="region of interest" description="Disordered" evidence="6">
    <location>
        <begin position="95"/>
        <end position="115"/>
    </location>
</feature>
<name>A0A453MTZ9_AEGTS</name>
<keyword evidence="8" id="KW-1185">Reference proteome</keyword>
<keyword evidence="3" id="KW-0677">Repeat</keyword>
<keyword evidence="4" id="KW-0508">mRNA splicing</keyword>
<evidence type="ECO:0000313" key="8">
    <source>
        <dbReference type="Proteomes" id="UP000015105"/>
    </source>
</evidence>
<keyword evidence="2" id="KW-0507">mRNA processing</keyword>
<evidence type="ECO:0000256" key="6">
    <source>
        <dbReference type="SAM" id="MobiDB-lite"/>
    </source>
</evidence>
<dbReference type="GO" id="GO:0071004">
    <property type="term" value="C:U2-type prespliceosome"/>
    <property type="evidence" value="ECO:0007669"/>
    <property type="project" value="TreeGrafter"/>
</dbReference>
<feature type="compositionally biased region" description="Basic and acidic residues" evidence="6">
    <location>
        <begin position="95"/>
        <end position="105"/>
    </location>
</feature>
<sequence length="189" mass="22318">HRLFDRGLAYVGTDYRSNTLWDEYIKYEESLQAWSNLAVVYTRILEHPIQQLDRYFNCLKELTATRSLSEILTAEETSMYCLTVENSAQVLDGEAHPNDVEKTAEPEVSSSTEAEDKAKYVSIREELFRKAKEYESKIFNFEQAIRRPYFHVKPLDKPELENWHSYLDFIEKEEDINKYLDEASFVMGY</sequence>
<evidence type="ECO:0000256" key="3">
    <source>
        <dbReference type="ARBA" id="ARBA00022737"/>
    </source>
</evidence>
<comment type="subcellular location">
    <subcellularLocation>
        <location evidence="1">Nucleus</location>
    </subcellularLocation>
</comment>
<dbReference type="Pfam" id="PF23240">
    <property type="entry name" value="HAT_PRP39_N"/>
    <property type="match status" value="1"/>
</dbReference>
<accession>A0A453MTZ9</accession>
<keyword evidence="5" id="KW-0539">Nucleus</keyword>
<dbReference type="GO" id="GO:0005685">
    <property type="term" value="C:U1 snRNP"/>
    <property type="evidence" value="ECO:0007669"/>
    <property type="project" value="TreeGrafter"/>
</dbReference>
<dbReference type="SUPFAM" id="SSF48452">
    <property type="entry name" value="TPR-like"/>
    <property type="match status" value="1"/>
</dbReference>
<dbReference type="GO" id="GO:0030627">
    <property type="term" value="F:pre-mRNA 5'-splice site binding"/>
    <property type="evidence" value="ECO:0007669"/>
    <property type="project" value="TreeGrafter"/>
</dbReference>
<proteinExistence type="predicted"/>
<organism evidence="7 8">
    <name type="scientific">Aegilops tauschii subsp. strangulata</name>
    <name type="common">Goatgrass</name>
    <dbReference type="NCBI Taxonomy" id="200361"/>
    <lineage>
        <taxon>Eukaryota</taxon>
        <taxon>Viridiplantae</taxon>
        <taxon>Streptophyta</taxon>
        <taxon>Embryophyta</taxon>
        <taxon>Tracheophyta</taxon>
        <taxon>Spermatophyta</taxon>
        <taxon>Magnoliopsida</taxon>
        <taxon>Liliopsida</taxon>
        <taxon>Poales</taxon>
        <taxon>Poaceae</taxon>
        <taxon>BOP clade</taxon>
        <taxon>Pooideae</taxon>
        <taxon>Triticodae</taxon>
        <taxon>Triticeae</taxon>
        <taxon>Triticinae</taxon>
        <taxon>Aegilops</taxon>
    </lineage>
</organism>
<evidence type="ECO:0000313" key="7">
    <source>
        <dbReference type="EnsemblPlants" id="AET6Gv20075800.18"/>
    </source>
</evidence>
<reference evidence="8" key="2">
    <citation type="journal article" date="2017" name="Nat. Plants">
        <title>The Aegilops tauschii genome reveals multiple impacts of transposons.</title>
        <authorList>
            <person name="Zhao G."/>
            <person name="Zou C."/>
            <person name="Li K."/>
            <person name="Wang K."/>
            <person name="Li T."/>
            <person name="Gao L."/>
            <person name="Zhang X."/>
            <person name="Wang H."/>
            <person name="Yang Z."/>
            <person name="Liu X."/>
            <person name="Jiang W."/>
            <person name="Mao L."/>
            <person name="Kong X."/>
            <person name="Jiao Y."/>
            <person name="Jia J."/>
        </authorList>
    </citation>
    <scope>NUCLEOTIDE SEQUENCE [LARGE SCALE GENOMIC DNA]</scope>
    <source>
        <strain evidence="8">cv. AL8/78</strain>
    </source>
</reference>
<evidence type="ECO:0000256" key="4">
    <source>
        <dbReference type="ARBA" id="ARBA00023187"/>
    </source>
</evidence>
<dbReference type="Gramene" id="AET6Gv20075800.18">
    <property type="protein sequence ID" value="AET6Gv20075800.18"/>
    <property type="gene ID" value="AET6Gv20075800"/>
</dbReference>
<dbReference type="PANTHER" id="PTHR17204">
    <property type="entry name" value="PRE-MRNA PROCESSING PROTEIN PRP39-RELATED"/>
    <property type="match status" value="1"/>
</dbReference>
<reference evidence="7" key="4">
    <citation type="submission" date="2019-03" db="UniProtKB">
        <authorList>
            <consortium name="EnsemblPlants"/>
        </authorList>
    </citation>
    <scope>IDENTIFICATION</scope>
</reference>
<reference evidence="8" key="1">
    <citation type="journal article" date="2014" name="Science">
        <title>Ancient hybridizations among the ancestral genomes of bread wheat.</title>
        <authorList>
            <consortium name="International Wheat Genome Sequencing Consortium,"/>
            <person name="Marcussen T."/>
            <person name="Sandve S.R."/>
            <person name="Heier L."/>
            <person name="Spannagl M."/>
            <person name="Pfeifer M."/>
            <person name="Jakobsen K.S."/>
            <person name="Wulff B.B."/>
            <person name="Steuernagel B."/>
            <person name="Mayer K.F."/>
            <person name="Olsen O.A."/>
        </authorList>
    </citation>
    <scope>NUCLEOTIDE SEQUENCE [LARGE SCALE GENOMIC DNA]</scope>
    <source>
        <strain evidence="8">cv. AL8/78</strain>
    </source>
</reference>
<dbReference type="PANTHER" id="PTHR17204:SF5">
    <property type="entry name" value="PRE-MRNA-PROCESSING FACTOR 39"/>
    <property type="match status" value="1"/>
</dbReference>
<dbReference type="Proteomes" id="UP000015105">
    <property type="component" value="Chromosome 6D"/>
</dbReference>
<evidence type="ECO:0008006" key="9">
    <source>
        <dbReference type="Google" id="ProtNLM"/>
    </source>
</evidence>
<dbReference type="InterPro" id="IPR011990">
    <property type="entry name" value="TPR-like_helical_dom_sf"/>
</dbReference>